<dbReference type="STRING" id="1396821.SAMN05444515_11623"/>
<organism evidence="2 3">
    <name type="scientific">Ectothiorhodospira marina</name>
    <dbReference type="NCBI Taxonomy" id="1396821"/>
    <lineage>
        <taxon>Bacteria</taxon>
        <taxon>Pseudomonadati</taxon>
        <taxon>Pseudomonadota</taxon>
        <taxon>Gammaproteobacteria</taxon>
        <taxon>Chromatiales</taxon>
        <taxon>Ectothiorhodospiraceae</taxon>
        <taxon>Ectothiorhodospira</taxon>
    </lineage>
</organism>
<feature type="transmembrane region" description="Helical" evidence="1">
    <location>
        <begin position="90"/>
        <end position="106"/>
    </location>
</feature>
<keyword evidence="1" id="KW-0472">Membrane</keyword>
<dbReference type="Proteomes" id="UP000199256">
    <property type="component" value="Unassembled WGS sequence"/>
</dbReference>
<accession>A0A1H7Q4K5</accession>
<dbReference type="EMBL" id="FOAA01000016">
    <property type="protein sequence ID" value="SEL42786.1"/>
    <property type="molecule type" value="Genomic_DNA"/>
</dbReference>
<keyword evidence="1" id="KW-0812">Transmembrane</keyword>
<dbReference type="OrthoDB" id="8561689at2"/>
<dbReference type="AlphaFoldDB" id="A0A1H7Q4K5"/>
<keyword evidence="1" id="KW-1133">Transmembrane helix</keyword>
<name>A0A1H7Q4K5_9GAMM</name>
<feature type="transmembrane region" description="Helical" evidence="1">
    <location>
        <begin position="21"/>
        <end position="40"/>
    </location>
</feature>
<dbReference type="RefSeq" id="WP_090254933.1">
    <property type="nucleotide sequence ID" value="NZ_FOAA01000016.1"/>
</dbReference>
<feature type="transmembrane region" description="Helical" evidence="1">
    <location>
        <begin position="112"/>
        <end position="129"/>
    </location>
</feature>
<reference evidence="3" key="1">
    <citation type="submission" date="2016-10" db="EMBL/GenBank/DDBJ databases">
        <authorList>
            <person name="Varghese N."/>
            <person name="Submissions S."/>
        </authorList>
    </citation>
    <scope>NUCLEOTIDE SEQUENCE [LARGE SCALE GENOMIC DNA]</scope>
    <source>
        <strain evidence="3">DSM 241</strain>
    </source>
</reference>
<feature type="transmembrane region" description="Helical" evidence="1">
    <location>
        <begin position="46"/>
        <end position="70"/>
    </location>
</feature>
<protein>
    <submittedName>
        <fullName evidence="2">Uncharacterized protein</fullName>
    </submittedName>
</protein>
<evidence type="ECO:0000313" key="3">
    <source>
        <dbReference type="Proteomes" id="UP000199256"/>
    </source>
</evidence>
<sequence length="152" mass="17012">MSQPAATRHVSARACAGSAKLFNYGTIIAVTVAGVPLFLVTGEVGVATIIAAIMGIVPLVLWFGGSMLVYALNRHHPDERVGYYTQQAAYRYYAFMGALIVIGTFFPPEIFYFRIYWLVAALIIIPWSIRDIIRINREHWQDVEIPKEPDHG</sequence>
<proteinExistence type="predicted"/>
<gene>
    <name evidence="2" type="ORF">SAMN05444515_11623</name>
</gene>
<evidence type="ECO:0000256" key="1">
    <source>
        <dbReference type="SAM" id="Phobius"/>
    </source>
</evidence>
<evidence type="ECO:0000313" key="2">
    <source>
        <dbReference type="EMBL" id="SEL42786.1"/>
    </source>
</evidence>
<keyword evidence="3" id="KW-1185">Reference proteome</keyword>